<feature type="region of interest" description="Disordered" evidence="1">
    <location>
        <begin position="10"/>
        <end position="199"/>
    </location>
</feature>
<protein>
    <submittedName>
        <fullName evidence="2">Uncharacterized protein</fullName>
    </submittedName>
</protein>
<evidence type="ECO:0000313" key="3">
    <source>
        <dbReference type="Proteomes" id="UP001623348"/>
    </source>
</evidence>
<dbReference type="EMBL" id="BAAFJT010000008">
    <property type="protein sequence ID" value="GAB0192763.1"/>
    <property type="molecule type" value="Genomic_DNA"/>
</dbReference>
<proteinExistence type="predicted"/>
<dbReference type="Proteomes" id="UP001623348">
    <property type="component" value="Unassembled WGS sequence"/>
</dbReference>
<comment type="caution">
    <text evidence="2">The sequence shown here is derived from an EMBL/GenBank/DDBJ whole genome shotgun (WGS) entry which is preliminary data.</text>
</comment>
<organism evidence="2 3">
    <name type="scientific">Grus japonensis</name>
    <name type="common">Japanese crane</name>
    <name type="synonym">Red-crowned crane</name>
    <dbReference type="NCBI Taxonomy" id="30415"/>
    <lineage>
        <taxon>Eukaryota</taxon>
        <taxon>Metazoa</taxon>
        <taxon>Chordata</taxon>
        <taxon>Craniata</taxon>
        <taxon>Vertebrata</taxon>
        <taxon>Euteleostomi</taxon>
        <taxon>Archelosauria</taxon>
        <taxon>Archosauria</taxon>
        <taxon>Dinosauria</taxon>
        <taxon>Saurischia</taxon>
        <taxon>Theropoda</taxon>
        <taxon>Coelurosauria</taxon>
        <taxon>Aves</taxon>
        <taxon>Neognathae</taxon>
        <taxon>Neoaves</taxon>
        <taxon>Gruiformes</taxon>
        <taxon>Gruidae</taxon>
        <taxon>Grus</taxon>
    </lineage>
</organism>
<evidence type="ECO:0000313" key="2">
    <source>
        <dbReference type="EMBL" id="GAB0192763.1"/>
    </source>
</evidence>
<reference evidence="2 3" key="1">
    <citation type="submission" date="2024-06" db="EMBL/GenBank/DDBJ databases">
        <title>The draft genome of Grus japonensis, version 3.</title>
        <authorList>
            <person name="Nabeshima K."/>
            <person name="Suzuki S."/>
            <person name="Onuma M."/>
        </authorList>
    </citation>
    <scope>NUCLEOTIDE SEQUENCE [LARGE SCALE GENOMIC DNA]</scope>
    <source>
        <strain evidence="2 3">451A</strain>
    </source>
</reference>
<sequence length="233" mass="24571">MPCAVALSRCCSGGRMEGGSPAETWRVPRPPKQHSPSRSQTPAPLERPEAARGPHAILESKVKALKEKRGGGRPGTPAATPERLSSKKPRSRRGKPGPDVVAVEPRAQLRTYLTDGLLDGGEPMAGGPPAPAPHAGTPGLWRVPAPKEGVPGGTELPRDEGSGSQGSASPHETPPLEEKTRTPLQDRGGPSVSPTAAEGWERLSLAERVERNRRLLQEVLGLAAPGAYFGQFR</sequence>
<feature type="compositionally biased region" description="Basic and acidic residues" evidence="1">
    <location>
        <begin position="46"/>
        <end position="70"/>
    </location>
</feature>
<feature type="compositionally biased region" description="Basic residues" evidence="1">
    <location>
        <begin position="86"/>
        <end position="95"/>
    </location>
</feature>
<keyword evidence="3" id="KW-1185">Reference proteome</keyword>
<name>A0ABC9X504_GRUJA</name>
<accession>A0ABC9X504</accession>
<evidence type="ECO:0000256" key="1">
    <source>
        <dbReference type="SAM" id="MobiDB-lite"/>
    </source>
</evidence>
<dbReference type="AlphaFoldDB" id="A0ABC9X504"/>
<gene>
    <name evidence="2" type="ORF">GRJ2_001741600</name>
</gene>